<dbReference type="EMBL" id="JABDTM020027125">
    <property type="protein sequence ID" value="KAH0810995.1"/>
    <property type="molecule type" value="Genomic_DNA"/>
</dbReference>
<accession>A0A8J6L7S0</accession>
<evidence type="ECO:0000313" key="2">
    <source>
        <dbReference type="EMBL" id="KAH0810995.1"/>
    </source>
</evidence>
<organism evidence="2 3">
    <name type="scientific">Tenebrio molitor</name>
    <name type="common">Yellow mealworm beetle</name>
    <dbReference type="NCBI Taxonomy" id="7067"/>
    <lineage>
        <taxon>Eukaryota</taxon>
        <taxon>Metazoa</taxon>
        <taxon>Ecdysozoa</taxon>
        <taxon>Arthropoda</taxon>
        <taxon>Hexapoda</taxon>
        <taxon>Insecta</taxon>
        <taxon>Pterygota</taxon>
        <taxon>Neoptera</taxon>
        <taxon>Endopterygota</taxon>
        <taxon>Coleoptera</taxon>
        <taxon>Polyphaga</taxon>
        <taxon>Cucujiformia</taxon>
        <taxon>Tenebrionidae</taxon>
        <taxon>Tenebrio</taxon>
    </lineage>
</organism>
<dbReference type="Proteomes" id="UP000719412">
    <property type="component" value="Unassembled WGS sequence"/>
</dbReference>
<gene>
    <name evidence="2" type="ORF">GEV33_011798</name>
</gene>
<evidence type="ECO:0000313" key="3">
    <source>
        <dbReference type="Proteomes" id="UP000719412"/>
    </source>
</evidence>
<dbReference type="AlphaFoldDB" id="A0A8J6L7S0"/>
<feature type="compositionally biased region" description="Basic residues" evidence="1">
    <location>
        <begin position="97"/>
        <end position="114"/>
    </location>
</feature>
<comment type="caution">
    <text evidence="2">The sequence shown here is derived from an EMBL/GenBank/DDBJ whole genome shotgun (WGS) entry which is preliminary data.</text>
</comment>
<reference evidence="2" key="1">
    <citation type="journal article" date="2020" name="J Insects Food Feed">
        <title>The yellow mealworm (Tenebrio molitor) genome: a resource for the emerging insects as food and feed industry.</title>
        <authorList>
            <person name="Eriksson T."/>
            <person name="Andere A."/>
            <person name="Kelstrup H."/>
            <person name="Emery V."/>
            <person name="Picard C."/>
        </authorList>
    </citation>
    <scope>NUCLEOTIDE SEQUENCE</scope>
    <source>
        <strain evidence="2">Stoneville</strain>
        <tissue evidence="2">Whole head</tissue>
    </source>
</reference>
<sequence>MAIRGNAAPRDAPKIAKKSYHVTGIDPIDPAVAALILDGPLGPRQLERNIPKTAPENYKQGDAKVALATPRGESRRRIYPSALTKQHHPGALQKRNGGGRRMRVGRRGRQNKPRSKGETYNLRGTHSAITNELKKENGHGSNITGGRESARWGGARARQRRPTVASGSRDMIYCK</sequence>
<proteinExistence type="predicted"/>
<name>A0A8J6L7S0_TENMO</name>
<reference evidence="2" key="2">
    <citation type="submission" date="2021-08" db="EMBL/GenBank/DDBJ databases">
        <authorList>
            <person name="Eriksson T."/>
        </authorList>
    </citation>
    <scope>NUCLEOTIDE SEQUENCE</scope>
    <source>
        <strain evidence="2">Stoneville</strain>
        <tissue evidence="2">Whole head</tissue>
    </source>
</reference>
<protein>
    <submittedName>
        <fullName evidence="2">Uncharacterized protein</fullName>
    </submittedName>
</protein>
<feature type="region of interest" description="Disordered" evidence="1">
    <location>
        <begin position="85"/>
        <end position="175"/>
    </location>
</feature>
<evidence type="ECO:0000256" key="1">
    <source>
        <dbReference type="SAM" id="MobiDB-lite"/>
    </source>
</evidence>
<keyword evidence="3" id="KW-1185">Reference proteome</keyword>